<dbReference type="PANTHER" id="PTHR42684">
    <property type="entry name" value="ADENOSYLMETHIONINE-8-AMINO-7-OXONONANOATE AMINOTRANSFERASE"/>
    <property type="match status" value="1"/>
</dbReference>
<gene>
    <name evidence="4" type="ORF">RDB_LOCUS14553</name>
</gene>
<dbReference type="GO" id="GO:0005739">
    <property type="term" value="C:mitochondrion"/>
    <property type="evidence" value="ECO:0007669"/>
    <property type="project" value="TreeGrafter"/>
</dbReference>
<keyword evidence="1" id="KW-0032">Aminotransferase</keyword>
<reference evidence="4" key="1">
    <citation type="submission" date="2021-01" db="EMBL/GenBank/DDBJ databases">
        <authorList>
            <person name="Kaushik A."/>
        </authorList>
    </citation>
    <scope>NUCLEOTIDE SEQUENCE</scope>
    <source>
        <strain evidence="4">Type strain: AG8-Rh-89/</strain>
    </source>
</reference>
<dbReference type="AlphaFoldDB" id="A0A8H2XF63"/>
<evidence type="ECO:0008006" key="6">
    <source>
        <dbReference type="Google" id="ProtNLM"/>
    </source>
</evidence>
<dbReference type="InterPro" id="IPR015421">
    <property type="entry name" value="PyrdxlP-dep_Trfase_major"/>
</dbReference>
<dbReference type="Pfam" id="PF13500">
    <property type="entry name" value="AAA_26"/>
    <property type="match status" value="1"/>
</dbReference>
<dbReference type="EMBL" id="CAJMWZ010000785">
    <property type="protein sequence ID" value="CAE6425641.1"/>
    <property type="molecule type" value="Genomic_DNA"/>
</dbReference>
<proteinExistence type="predicted"/>
<evidence type="ECO:0000256" key="3">
    <source>
        <dbReference type="ARBA" id="ARBA00022898"/>
    </source>
</evidence>
<sequence>MAHLYKHLRIHQVFGANTDVGKTVLTTALCRAAAASARRVYFLKPLSTGNAADADDGHILRHAGPLSGRINADCLYRYGDPVSPHLAAQRDQTQRTPSDAEFVRSISNHIRKCAEERAESAMFVETAGGVHSPTLLGTLQADAYRPLLLPTVLIADPRLGGISSTISAYESMVMRGYNIDLVLCMLDQPWSKAYLNHEFLTPWFAERGIPVCGPPPPPAKSDNDQNNMESYYAQIADGPGEIQRADQVLTNAHKKRIENLESMPQRATKSFWWPFVQHDFIKNPEKDVTTIDSAHGDFFSVHSPNATDSFLKPHLDGSASWWTQSFGHSHHRLALAAAQAAGRYGHVIFPLAVHQPALDLAERLVKGPGAGWADRVFFSDDGSTAVEVALKMAMRAVALRRQHSTKAELGVLGIKGSYHGDTIGAMDACEDRVFFSDDGSTAVEVALKMAVRAVALRRQQDTKTELGVLGIKGSYHGDTIGAMDACEGGVYNASVEWHRERGFWFDPPTVGVRDGIAEITVPNSFGAQNHTFPSISAIYDMVSRLTTPLADAYRKHIRAELERLTQFGRAFGALVIEPIVLGAGGMLFVDPLFQRILVETVRQSSDLFKTRQPETAGEWSGLPIIFDEVFTGFHRIGPLTSASMLGATPDIGVYAKILTGGVVPLSATLATNSIFSSFNFPGAKKIDALLHGHSYSAHPVGCAVASATMDEIGLVTRGKEWQEAKRRCLDGLYASNGRSESDAWTLWDPKFVEAASKKKRVEQTMALGTVFAMTLRGANGGYQATIAQDFITVVQNQLATNDGEYGLHARTLGDVVYFMSSLNTRRDTLEAIEKAVLAALEQHS</sequence>
<dbReference type="Gene3D" id="3.40.640.10">
    <property type="entry name" value="Type I PLP-dependent aspartate aminotransferase-like (Major domain)"/>
    <property type="match status" value="2"/>
</dbReference>
<dbReference type="InterPro" id="IPR015422">
    <property type="entry name" value="PyrdxlP-dep_Trfase_small"/>
</dbReference>
<dbReference type="FunFam" id="3.90.1150.10:FF:000080">
    <property type="entry name" value="Bifunctional dethiobiotin synthetase/adenosylmethionine-8-amino-7-oxononanoate aminotransferase"/>
    <property type="match status" value="1"/>
</dbReference>
<evidence type="ECO:0000313" key="4">
    <source>
        <dbReference type="EMBL" id="CAE6425641.1"/>
    </source>
</evidence>
<dbReference type="InterPro" id="IPR015424">
    <property type="entry name" value="PyrdxlP-dep_Trfase"/>
</dbReference>
<keyword evidence="3" id="KW-0663">Pyridoxal phosphate</keyword>
<dbReference type="InterPro" id="IPR027417">
    <property type="entry name" value="P-loop_NTPase"/>
</dbReference>
<comment type="caution">
    <text evidence="4">The sequence shown here is derived from an EMBL/GenBank/DDBJ whole genome shotgun (WGS) entry which is preliminary data.</text>
</comment>
<protein>
    <recommendedName>
        <fullName evidence="6">Adenosylmethionine-8-amino-7-oxononanoate aminotransferase</fullName>
    </recommendedName>
</protein>
<dbReference type="GO" id="GO:0004015">
    <property type="term" value="F:adenosylmethionine-8-amino-7-oxononanoate transaminase activity"/>
    <property type="evidence" value="ECO:0007669"/>
    <property type="project" value="TreeGrafter"/>
</dbReference>
<accession>A0A8H2XF63</accession>
<dbReference type="SUPFAM" id="SSF52540">
    <property type="entry name" value="P-loop containing nucleoside triphosphate hydrolases"/>
    <property type="match status" value="1"/>
</dbReference>
<dbReference type="GO" id="GO:0009102">
    <property type="term" value="P:biotin biosynthetic process"/>
    <property type="evidence" value="ECO:0007669"/>
    <property type="project" value="TreeGrafter"/>
</dbReference>
<dbReference type="PANTHER" id="PTHR42684:SF3">
    <property type="entry name" value="ADENOSYLMETHIONINE-8-AMINO-7-OXONONANOATE AMINOTRANSFERASE"/>
    <property type="match status" value="1"/>
</dbReference>
<keyword evidence="2" id="KW-0808">Transferase</keyword>
<dbReference type="CDD" id="cd03109">
    <property type="entry name" value="DTBS"/>
    <property type="match status" value="1"/>
</dbReference>
<organism evidence="4 5">
    <name type="scientific">Rhizoctonia solani</name>
    <dbReference type="NCBI Taxonomy" id="456999"/>
    <lineage>
        <taxon>Eukaryota</taxon>
        <taxon>Fungi</taxon>
        <taxon>Dikarya</taxon>
        <taxon>Basidiomycota</taxon>
        <taxon>Agaricomycotina</taxon>
        <taxon>Agaricomycetes</taxon>
        <taxon>Cantharellales</taxon>
        <taxon>Ceratobasidiaceae</taxon>
        <taxon>Rhizoctonia</taxon>
    </lineage>
</organism>
<dbReference type="Gene3D" id="3.90.1150.10">
    <property type="entry name" value="Aspartate Aminotransferase, domain 1"/>
    <property type="match status" value="1"/>
</dbReference>
<dbReference type="Gene3D" id="3.40.50.300">
    <property type="entry name" value="P-loop containing nucleotide triphosphate hydrolases"/>
    <property type="match status" value="1"/>
</dbReference>
<dbReference type="Pfam" id="PF00202">
    <property type="entry name" value="Aminotran_3"/>
    <property type="match status" value="2"/>
</dbReference>
<evidence type="ECO:0000256" key="1">
    <source>
        <dbReference type="ARBA" id="ARBA00022576"/>
    </source>
</evidence>
<name>A0A8H2XF63_9AGAM</name>
<evidence type="ECO:0000256" key="2">
    <source>
        <dbReference type="ARBA" id="ARBA00022679"/>
    </source>
</evidence>
<dbReference type="InterPro" id="IPR005814">
    <property type="entry name" value="Aminotrans_3"/>
</dbReference>
<dbReference type="SUPFAM" id="SSF53383">
    <property type="entry name" value="PLP-dependent transferases"/>
    <property type="match status" value="2"/>
</dbReference>
<dbReference type="GO" id="GO:0030170">
    <property type="term" value="F:pyridoxal phosphate binding"/>
    <property type="evidence" value="ECO:0007669"/>
    <property type="project" value="InterPro"/>
</dbReference>
<evidence type="ECO:0000313" key="5">
    <source>
        <dbReference type="Proteomes" id="UP000663850"/>
    </source>
</evidence>
<dbReference type="GO" id="GO:0004141">
    <property type="term" value="F:dethiobiotin synthase activity"/>
    <property type="evidence" value="ECO:0007669"/>
    <property type="project" value="TreeGrafter"/>
</dbReference>
<dbReference type="Proteomes" id="UP000663850">
    <property type="component" value="Unassembled WGS sequence"/>
</dbReference>